<name>A0A1M5A6E2_9FLAO</name>
<gene>
    <name evidence="6" type="ORF">SAMN03080594_103113</name>
</gene>
<evidence type="ECO:0000259" key="5">
    <source>
        <dbReference type="Pfam" id="PF00149"/>
    </source>
</evidence>
<keyword evidence="7" id="KW-1185">Reference proteome</keyword>
<comment type="similarity">
    <text evidence="4">Belongs to the cyclic nucleotide phosphodiesterase class-III family.</text>
</comment>
<dbReference type="InterPro" id="IPR029052">
    <property type="entry name" value="Metallo-depent_PP-like"/>
</dbReference>
<evidence type="ECO:0000256" key="4">
    <source>
        <dbReference type="ARBA" id="ARBA00025742"/>
    </source>
</evidence>
<organism evidence="6 7">
    <name type="scientific">Arenibacter palladensis</name>
    <dbReference type="NCBI Taxonomy" id="237373"/>
    <lineage>
        <taxon>Bacteria</taxon>
        <taxon>Pseudomonadati</taxon>
        <taxon>Bacteroidota</taxon>
        <taxon>Flavobacteriia</taxon>
        <taxon>Flavobacteriales</taxon>
        <taxon>Flavobacteriaceae</taxon>
        <taxon>Arenibacter</taxon>
    </lineage>
</organism>
<dbReference type="InterPro" id="IPR004843">
    <property type="entry name" value="Calcineurin-like_PHP"/>
</dbReference>
<keyword evidence="1" id="KW-0479">Metal-binding</keyword>
<dbReference type="EMBL" id="FQUX01000003">
    <property type="protein sequence ID" value="SHF25873.1"/>
    <property type="molecule type" value="Genomic_DNA"/>
</dbReference>
<reference evidence="7" key="1">
    <citation type="submission" date="2016-11" db="EMBL/GenBank/DDBJ databases">
        <authorList>
            <person name="Varghese N."/>
            <person name="Submissions S."/>
        </authorList>
    </citation>
    <scope>NUCLEOTIDE SEQUENCE [LARGE SCALE GENOMIC DNA]</scope>
    <source>
        <strain evidence="7">DSM 17539</strain>
    </source>
</reference>
<evidence type="ECO:0000313" key="7">
    <source>
        <dbReference type="Proteomes" id="UP000184406"/>
    </source>
</evidence>
<sequence>MVKKIAHITDLHLDEEFPFEDKISARKRFDKILASVKDNGINHIVCTGDIGENKGILYFFDQLKKMDLSIALGNHDNFTKISKHYNLGADYNSKKIYRSELKNHFKFIYLDSSSGIIDIKQLEWLKKELILSHPIIIFIHHPIIGLNLKVDEIGKLKNREDLIKVLEEVPNEIAIHCGHYHMESTLVYKNITQYITPAVAFQIEKNISEIKINTAISGYRIILLENNELSSEVKIINNAN</sequence>
<dbReference type="AlphaFoldDB" id="A0A1M5A6E2"/>
<dbReference type="Pfam" id="PF00149">
    <property type="entry name" value="Metallophos"/>
    <property type="match status" value="1"/>
</dbReference>
<feature type="domain" description="Calcineurin-like phosphoesterase" evidence="5">
    <location>
        <begin position="4"/>
        <end position="182"/>
    </location>
</feature>
<dbReference type="InterPro" id="IPR050884">
    <property type="entry name" value="CNP_phosphodiesterase-III"/>
</dbReference>
<dbReference type="GO" id="GO:0046872">
    <property type="term" value="F:metal ion binding"/>
    <property type="evidence" value="ECO:0007669"/>
    <property type="project" value="UniProtKB-KW"/>
</dbReference>
<dbReference type="GO" id="GO:0016787">
    <property type="term" value="F:hydrolase activity"/>
    <property type="evidence" value="ECO:0007669"/>
    <property type="project" value="UniProtKB-KW"/>
</dbReference>
<evidence type="ECO:0000256" key="3">
    <source>
        <dbReference type="ARBA" id="ARBA00023004"/>
    </source>
</evidence>
<keyword evidence="3" id="KW-0408">Iron</keyword>
<dbReference type="PANTHER" id="PTHR42988">
    <property type="entry name" value="PHOSPHOHYDROLASE"/>
    <property type="match status" value="1"/>
</dbReference>
<keyword evidence="2" id="KW-0378">Hydrolase</keyword>
<dbReference type="RefSeq" id="WP_072861741.1">
    <property type="nucleotide sequence ID" value="NZ_FQUX01000003.1"/>
</dbReference>
<protein>
    <submittedName>
        <fullName evidence="6">Icc protein</fullName>
    </submittedName>
</protein>
<dbReference type="PANTHER" id="PTHR42988:SF2">
    <property type="entry name" value="CYCLIC NUCLEOTIDE PHOSPHODIESTERASE CBUA0032-RELATED"/>
    <property type="match status" value="1"/>
</dbReference>
<dbReference type="OrthoDB" id="651281at2"/>
<dbReference type="Gene3D" id="3.60.21.10">
    <property type="match status" value="1"/>
</dbReference>
<evidence type="ECO:0000256" key="1">
    <source>
        <dbReference type="ARBA" id="ARBA00022723"/>
    </source>
</evidence>
<accession>A0A1M5A6E2</accession>
<dbReference type="SUPFAM" id="SSF56300">
    <property type="entry name" value="Metallo-dependent phosphatases"/>
    <property type="match status" value="1"/>
</dbReference>
<dbReference type="Proteomes" id="UP000184406">
    <property type="component" value="Unassembled WGS sequence"/>
</dbReference>
<proteinExistence type="inferred from homology"/>
<evidence type="ECO:0000256" key="2">
    <source>
        <dbReference type="ARBA" id="ARBA00022801"/>
    </source>
</evidence>
<evidence type="ECO:0000313" key="6">
    <source>
        <dbReference type="EMBL" id="SHF25873.1"/>
    </source>
</evidence>